<keyword evidence="2" id="KW-1185">Reference proteome</keyword>
<dbReference type="Proteomes" id="UP001160148">
    <property type="component" value="Unassembled WGS sequence"/>
</dbReference>
<accession>A0AAV0Y6S5</accession>
<protein>
    <submittedName>
        <fullName evidence="1">Uncharacterized protein</fullName>
    </submittedName>
</protein>
<sequence>MAFLINLKRQAINSNKLVGDLAMGASYQILAMSVVDTKYEKSTACKLTDSASEGTINIFLSRHIQITSDEVKNYNEGRVPPISLIYRGKDNARFIIDFE</sequence>
<dbReference type="EMBL" id="CARXXK010001305">
    <property type="protein sequence ID" value="CAI6375282.1"/>
    <property type="molecule type" value="Genomic_DNA"/>
</dbReference>
<comment type="caution">
    <text evidence="1">The sequence shown here is derived from an EMBL/GenBank/DDBJ whole genome shotgun (WGS) entry which is preliminary data.</text>
</comment>
<reference evidence="1 2" key="1">
    <citation type="submission" date="2023-01" db="EMBL/GenBank/DDBJ databases">
        <authorList>
            <person name="Whitehead M."/>
        </authorList>
    </citation>
    <scope>NUCLEOTIDE SEQUENCE [LARGE SCALE GENOMIC DNA]</scope>
</reference>
<evidence type="ECO:0000313" key="2">
    <source>
        <dbReference type="Proteomes" id="UP001160148"/>
    </source>
</evidence>
<organism evidence="1 2">
    <name type="scientific">Macrosiphum euphorbiae</name>
    <name type="common">potato aphid</name>
    <dbReference type="NCBI Taxonomy" id="13131"/>
    <lineage>
        <taxon>Eukaryota</taxon>
        <taxon>Metazoa</taxon>
        <taxon>Ecdysozoa</taxon>
        <taxon>Arthropoda</taxon>
        <taxon>Hexapoda</taxon>
        <taxon>Insecta</taxon>
        <taxon>Pterygota</taxon>
        <taxon>Neoptera</taxon>
        <taxon>Paraneoptera</taxon>
        <taxon>Hemiptera</taxon>
        <taxon>Sternorrhyncha</taxon>
        <taxon>Aphidomorpha</taxon>
        <taxon>Aphidoidea</taxon>
        <taxon>Aphididae</taxon>
        <taxon>Macrosiphini</taxon>
        <taxon>Macrosiphum</taxon>
    </lineage>
</organism>
<proteinExistence type="predicted"/>
<name>A0AAV0Y6S5_9HEMI</name>
<evidence type="ECO:0000313" key="1">
    <source>
        <dbReference type="EMBL" id="CAI6375282.1"/>
    </source>
</evidence>
<gene>
    <name evidence="1" type="ORF">MEUPH1_LOCUS28804</name>
</gene>
<dbReference type="AlphaFoldDB" id="A0AAV0Y6S5"/>